<gene>
    <name evidence="2" type="ORF">TorRG33x02_233740</name>
</gene>
<protein>
    <submittedName>
        <fullName evidence="2">Uncharacterized protein</fullName>
    </submittedName>
</protein>
<sequence length="102" mass="10830">MFVPPLGETNSLSRTNITRARSRLLFAPPRASAAAIRRWINLNPLSSSTTPSPPAEYSSPTASVGGVELPLNQPLLLLPPLWAELSSPSSSSSSSIMDSIRS</sequence>
<keyword evidence="3" id="KW-1185">Reference proteome</keyword>
<dbReference type="Proteomes" id="UP000237000">
    <property type="component" value="Unassembled WGS sequence"/>
</dbReference>
<dbReference type="AlphaFoldDB" id="A0A2P5E5S2"/>
<name>A0A2P5E5S2_TREOI</name>
<organism evidence="2 3">
    <name type="scientific">Trema orientale</name>
    <name type="common">Charcoal tree</name>
    <name type="synonym">Celtis orientalis</name>
    <dbReference type="NCBI Taxonomy" id="63057"/>
    <lineage>
        <taxon>Eukaryota</taxon>
        <taxon>Viridiplantae</taxon>
        <taxon>Streptophyta</taxon>
        <taxon>Embryophyta</taxon>
        <taxon>Tracheophyta</taxon>
        <taxon>Spermatophyta</taxon>
        <taxon>Magnoliopsida</taxon>
        <taxon>eudicotyledons</taxon>
        <taxon>Gunneridae</taxon>
        <taxon>Pentapetalae</taxon>
        <taxon>rosids</taxon>
        <taxon>fabids</taxon>
        <taxon>Rosales</taxon>
        <taxon>Cannabaceae</taxon>
        <taxon>Trema</taxon>
    </lineage>
</organism>
<accession>A0A2P5E5S2</accession>
<evidence type="ECO:0000256" key="1">
    <source>
        <dbReference type="SAM" id="MobiDB-lite"/>
    </source>
</evidence>
<feature type="region of interest" description="Disordered" evidence="1">
    <location>
        <begin position="44"/>
        <end position="63"/>
    </location>
</feature>
<proteinExistence type="predicted"/>
<dbReference type="EMBL" id="JXTC01000230">
    <property type="protein sequence ID" value="PON80878.1"/>
    <property type="molecule type" value="Genomic_DNA"/>
</dbReference>
<comment type="caution">
    <text evidence="2">The sequence shown here is derived from an EMBL/GenBank/DDBJ whole genome shotgun (WGS) entry which is preliminary data.</text>
</comment>
<reference evidence="3" key="1">
    <citation type="submission" date="2016-06" db="EMBL/GenBank/DDBJ databases">
        <title>Parallel loss of symbiosis genes in relatives of nitrogen-fixing non-legume Parasponia.</title>
        <authorList>
            <person name="Van Velzen R."/>
            <person name="Holmer R."/>
            <person name="Bu F."/>
            <person name="Rutten L."/>
            <person name="Van Zeijl A."/>
            <person name="Liu W."/>
            <person name="Santuari L."/>
            <person name="Cao Q."/>
            <person name="Sharma T."/>
            <person name="Shen D."/>
            <person name="Roswanjaya Y."/>
            <person name="Wardhani T."/>
            <person name="Kalhor M.S."/>
            <person name="Jansen J."/>
            <person name="Van den Hoogen J."/>
            <person name="Gungor B."/>
            <person name="Hartog M."/>
            <person name="Hontelez J."/>
            <person name="Verver J."/>
            <person name="Yang W.-C."/>
            <person name="Schijlen E."/>
            <person name="Repin R."/>
            <person name="Schilthuizen M."/>
            <person name="Schranz E."/>
            <person name="Heidstra R."/>
            <person name="Miyata K."/>
            <person name="Fedorova E."/>
            <person name="Kohlen W."/>
            <person name="Bisseling T."/>
            <person name="Smit S."/>
            <person name="Geurts R."/>
        </authorList>
    </citation>
    <scope>NUCLEOTIDE SEQUENCE [LARGE SCALE GENOMIC DNA]</scope>
    <source>
        <strain evidence="3">cv. RG33-2</strain>
    </source>
</reference>
<dbReference type="InParanoid" id="A0A2P5E5S2"/>
<evidence type="ECO:0000313" key="2">
    <source>
        <dbReference type="EMBL" id="PON80878.1"/>
    </source>
</evidence>
<evidence type="ECO:0000313" key="3">
    <source>
        <dbReference type="Proteomes" id="UP000237000"/>
    </source>
</evidence>